<dbReference type="eggNOG" id="arCOG04849">
    <property type="taxonomic scope" value="Archaea"/>
</dbReference>
<reference evidence="1" key="3">
    <citation type="journal article" date="2001" name="Genome Res.">
        <title>Genome evolution at the genus level: comparison of three complete genomes of hyperthermophilic archaea.</title>
        <authorList>
            <person name="Lecompte O."/>
            <person name="Ripp R."/>
            <person name="Puzos-Barbe V."/>
            <person name="Duprat S."/>
            <person name="Heilig R."/>
            <person name="Dietrich J."/>
            <person name="Thierry J.C."/>
            <person name="Poch O."/>
        </authorList>
    </citation>
    <scope>NUCLEOTIDE SEQUENCE</scope>
    <source>
        <strain evidence="1">Orsay</strain>
    </source>
</reference>
<gene>
    <name evidence="1" type="ordered locus">PAB0921</name>
</gene>
<dbReference type="NCBIfam" id="TIGR04076">
    <property type="entry name" value="TIGR04076 family protein"/>
    <property type="match status" value="1"/>
</dbReference>
<dbReference type="PIR" id="E75050">
    <property type="entry name" value="E75050"/>
</dbReference>
<keyword evidence="3" id="KW-1185">Reference proteome</keyword>
<dbReference type="Proteomes" id="UP000000810">
    <property type="component" value="Chromosome"/>
</dbReference>
<proteinExistence type="predicted"/>
<sequence length="113" mass="12291">MERLVIKVIDIKGKCPIYKIGDKIIIEGPEVKLDETDALCIHAFASLLPYIIAFRKGVKPSEIGLGDEKKAYVHCPDPGPPYTPGGTVTFEITVVRDEAEKGLENSEGGHRGS</sequence>
<dbReference type="KEGG" id="pab:PAB0921"/>
<dbReference type="AlphaFoldDB" id="Q9UYW4"/>
<evidence type="ECO:0000313" key="2">
    <source>
        <dbReference type="EMBL" id="CCE70836.1"/>
    </source>
</evidence>
<dbReference type="RefSeq" id="WP_010868508.1">
    <property type="nucleotide sequence ID" value="NC_000868.1"/>
</dbReference>
<dbReference type="InterPro" id="IPR023811">
    <property type="entry name" value="CHP04076"/>
</dbReference>
<protein>
    <recommendedName>
        <fullName evidence="5">TIGR04076 family protein</fullName>
    </recommendedName>
</protein>
<reference evidence="2 4" key="5">
    <citation type="journal article" date="2012" name="Curr. Microbiol.">
        <title>Re-annotation of two hyperthermophilic archaea Pyrococcus abyssi GE5 and Pyrococcus furiosus DSM 3638.</title>
        <authorList>
            <person name="Gao J."/>
            <person name="Wang J."/>
        </authorList>
    </citation>
    <scope>GENOME REANNOTATION</scope>
    <source>
        <strain evidence="2">GE5</strain>
        <strain evidence="4">GE5 / Orsay</strain>
    </source>
</reference>
<dbReference type="EMBL" id="AJ248287">
    <property type="protein sequence ID" value="CAB50298.1"/>
    <property type="molecule type" value="Genomic_DNA"/>
</dbReference>
<reference evidence="1 3" key="4">
    <citation type="journal article" date="2003" name="Mol. Microbiol.">
        <title>An integrated analysis of the genome of the hyperthermophilic archaeon Pyrococcus abyssi.</title>
        <authorList>
            <person name="Cohen G."/>
            <person name="Barbe V."/>
            <person name="Flament D."/>
            <person name="Galperin M."/>
            <person name="Heilig R."/>
            <person name="Ripp R."/>
            <person name="Lecompte O."/>
            <person name="Prieur D."/>
            <person name="Poch O."/>
            <person name="Quellerou J."/>
            <person name="Thierry J.C."/>
            <person name="Van der Oost J."/>
            <person name="Weissenbach J."/>
            <person name="Zivanovic Y."/>
            <person name="Forterre P."/>
        </authorList>
    </citation>
    <scope>NUCLEOTIDE SEQUENCE [LARGE SCALE GENOMIC DNA]</scope>
    <source>
        <strain evidence="3">GE5 / Orsay</strain>
        <strain evidence="1">Orsay</strain>
    </source>
</reference>
<dbReference type="STRING" id="272844.PAB0921"/>
<name>Q9UYW4_PYRAB</name>
<dbReference type="HOGENOM" id="CLU_176008_0_0_2"/>
<dbReference type="OrthoDB" id="96432at2157"/>
<evidence type="ECO:0000313" key="3">
    <source>
        <dbReference type="Proteomes" id="UP000000810"/>
    </source>
</evidence>
<accession>Q9UYW4</accession>
<dbReference type="EMBL" id="HE613800">
    <property type="protein sequence ID" value="CCE70836.1"/>
    <property type="molecule type" value="Genomic_DNA"/>
</dbReference>
<reference evidence="1" key="2">
    <citation type="journal article" date="2000" name="J. Mol. Biol.">
        <title>Archaeal homologs of eukaryotic methylation guide small nucleolar RNAs: lessons from the Pyrococcus genomes.</title>
        <authorList>
            <person name="Gaspin C."/>
            <person name="Cavaille J."/>
            <person name="Erauso G."/>
        </authorList>
    </citation>
    <scope>NUCLEOTIDE SEQUENCE</scope>
    <source>
        <strain evidence="1">Orsay</strain>
    </source>
</reference>
<evidence type="ECO:0000313" key="1">
    <source>
        <dbReference type="EMBL" id="CAB50298.1"/>
    </source>
</evidence>
<organism evidence="1 3">
    <name type="scientific">Pyrococcus abyssi (strain GE5 / Orsay)</name>
    <dbReference type="NCBI Taxonomy" id="272844"/>
    <lineage>
        <taxon>Archaea</taxon>
        <taxon>Methanobacteriati</taxon>
        <taxon>Methanobacteriota</taxon>
        <taxon>Thermococci</taxon>
        <taxon>Thermococcales</taxon>
        <taxon>Thermococcaceae</taxon>
        <taxon>Pyrococcus</taxon>
    </lineage>
</organism>
<evidence type="ECO:0008006" key="5">
    <source>
        <dbReference type="Google" id="ProtNLM"/>
    </source>
</evidence>
<evidence type="ECO:0000313" key="4">
    <source>
        <dbReference type="Proteomes" id="UP000009139"/>
    </source>
</evidence>
<dbReference type="PATRIC" id="fig|272844.11.peg.1480"/>
<dbReference type="Proteomes" id="UP000009139">
    <property type="component" value="Chromosome"/>
</dbReference>
<reference evidence="1" key="1">
    <citation type="submission" date="1999-07" db="EMBL/GenBank/DDBJ databases">
        <authorList>
            <person name="Genoscope"/>
        </authorList>
    </citation>
    <scope>NUCLEOTIDE SEQUENCE</scope>
    <source>
        <strain evidence="1">Orsay</strain>
    </source>
</reference>